<dbReference type="GO" id="GO:0061617">
    <property type="term" value="C:MICOS complex"/>
    <property type="evidence" value="ECO:0007669"/>
    <property type="project" value="TreeGrafter"/>
</dbReference>
<evidence type="ECO:0000256" key="10">
    <source>
        <dbReference type="ARBA" id="ARBA00023136"/>
    </source>
</evidence>
<evidence type="ECO:0000256" key="4">
    <source>
        <dbReference type="ARBA" id="ARBA00022692"/>
    </source>
</evidence>
<evidence type="ECO:0000256" key="12">
    <source>
        <dbReference type="RuleBase" id="RU363000"/>
    </source>
</evidence>
<keyword evidence="7 12" id="KW-1133">Transmembrane helix</keyword>
<evidence type="ECO:0000256" key="7">
    <source>
        <dbReference type="ARBA" id="ARBA00022989"/>
    </source>
</evidence>
<reference evidence="14" key="1">
    <citation type="submission" date="2016-03" db="EMBL/GenBank/DDBJ databases">
        <authorList>
            <person name="Devillers Hugo."/>
        </authorList>
    </citation>
    <scope>NUCLEOTIDE SEQUENCE [LARGE SCALE GENOMIC DNA]</scope>
</reference>
<evidence type="ECO:0000313" key="13">
    <source>
        <dbReference type="EMBL" id="SCV00201.1"/>
    </source>
</evidence>
<dbReference type="OrthoDB" id="10261039at2759"/>
<keyword evidence="5 12" id="KW-0999">Mitochondrion inner membrane</keyword>
<dbReference type="Pfam" id="PF09731">
    <property type="entry name" value="Mitofilin"/>
    <property type="match status" value="1"/>
</dbReference>
<evidence type="ECO:0000256" key="8">
    <source>
        <dbReference type="ARBA" id="ARBA00023054"/>
    </source>
</evidence>
<proteinExistence type="inferred from homology"/>
<name>A0A1G4K854_9SACH</name>
<dbReference type="GO" id="GO:0042407">
    <property type="term" value="P:cristae formation"/>
    <property type="evidence" value="ECO:0007669"/>
    <property type="project" value="TreeGrafter"/>
</dbReference>
<evidence type="ECO:0000256" key="1">
    <source>
        <dbReference type="ARBA" id="ARBA00004434"/>
    </source>
</evidence>
<keyword evidence="14" id="KW-1185">Reference proteome</keyword>
<evidence type="ECO:0000256" key="3">
    <source>
        <dbReference type="ARBA" id="ARBA00018116"/>
    </source>
</evidence>
<keyword evidence="10 12" id="KW-0472">Membrane</keyword>
<evidence type="ECO:0000256" key="5">
    <source>
        <dbReference type="ARBA" id="ARBA00022792"/>
    </source>
</evidence>
<evidence type="ECO:0000256" key="2">
    <source>
        <dbReference type="ARBA" id="ARBA00010877"/>
    </source>
</evidence>
<gene>
    <name evidence="13" type="ORF">LANO_0F05710G</name>
</gene>
<organism evidence="13 14">
    <name type="scientific">Lachancea nothofagi CBS 11611</name>
    <dbReference type="NCBI Taxonomy" id="1266666"/>
    <lineage>
        <taxon>Eukaryota</taxon>
        <taxon>Fungi</taxon>
        <taxon>Dikarya</taxon>
        <taxon>Ascomycota</taxon>
        <taxon>Saccharomycotina</taxon>
        <taxon>Saccharomycetes</taxon>
        <taxon>Saccharomycetales</taxon>
        <taxon>Saccharomycetaceae</taxon>
        <taxon>Lachancea</taxon>
    </lineage>
</organism>
<dbReference type="InterPro" id="IPR019133">
    <property type="entry name" value="MIC60"/>
</dbReference>
<accession>A0A1G4K854</accession>
<evidence type="ECO:0000256" key="11">
    <source>
        <dbReference type="ARBA" id="ARBA00025571"/>
    </source>
</evidence>
<comment type="similarity">
    <text evidence="2 12">Belongs to the MICOS complex subunit Mic60 family.</text>
</comment>
<keyword evidence="8" id="KW-0175">Coiled coil</keyword>
<evidence type="ECO:0000256" key="6">
    <source>
        <dbReference type="ARBA" id="ARBA00022946"/>
    </source>
</evidence>
<keyword evidence="9 12" id="KW-0496">Mitochondrion</keyword>
<comment type="function">
    <text evidence="11">Component of the MICOS complex, a large protein complex of the mitochondrial inner membrane that plays crucial roles in the maintenance of crista junctions, inner membrane architecture, and formation of contact sites to the outer membrane. Plays a role in keeping cristae membranes connected to the inner boundary membrane. Also promotes protein import via the mitochondrial intermembrane space assembly (MIA) pathway.</text>
</comment>
<comment type="subunit">
    <text evidence="12">Component of the mitochondrial contact site and cristae organizing system (MICOS) complex.</text>
</comment>
<dbReference type="PANTHER" id="PTHR15415">
    <property type="entry name" value="MITOFILIN"/>
    <property type="match status" value="1"/>
</dbReference>
<protein>
    <recommendedName>
        <fullName evidence="3 12">MICOS complex subunit MIC60</fullName>
    </recommendedName>
    <alternativeName>
        <fullName evidence="12">Mitofilin</fullName>
    </alternativeName>
</protein>
<dbReference type="PANTHER" id="PTHR15415:SF7">
    <property type="entry name" value="MICOS COMPLEX SUBUNIT MIC60"/>
    <property type="match status" value="1"/>
</dbReference>
<evidence type="ECO:0000313" key="14">
    <source>
        <dbReference type="Proteomes" id="UP000189911"/>
    </source>
</evidence>
<comment type="subcellular location">
    <subcellularLocation>
        <location evidence="1 12">Mitochondrion inner membrane</location>
        <topology evidence="1 12">Single-pass membrane protein</topology>
    </subcellularLocation>
</comment>
<feature type="transmembrane region" description="Helical" evidence="12">
    <location>
        <begin position="43"/>
        <end position="64"/>
    </location>
</feature>
<evidence type="ECO:0000256" key="9">
    <source>
        <dbReference type="ARBA" id="ARBA00023128"/>
    </source>
</evidence>
<dbReference type="AlphaFoldDB" id="A0A1G4K854"/>
<dbReference type="Proteomes" id="UP000189911">
    <property type="component" value="Chromosome F"/>
</dbReference>
<keyword evidence="6" id="KW-0809">Transit peptide</keyword>
<dbReference type="EMBL" id="LT598452">
    <property type="protein sequence ID" value="SCV00201.1"/>
    <property type="molecule type" value="Genomic_DNA"/>
</dbReference>
<keyword evidence="4 12" id="KW-0812">Transmembrane</keyword>
<sequence>MLRSRNGATCARLARTARCGHFSRKMATFQGEPLKRSHPLRNFVIRATLAITGFYAGGVALSVYSDQFGELFCDNVPLAEELVELYESYRDDSFQASRMSLEDLKQKFGELGTKTDQIPARGADSVLTTEKFAARPATPEIKVEQEACVKLRLPTVDICSNSDPRSEPLLQAVNAAVDEINSMSLFLPEDTYSAVSDAYNKLNTALQELDRNFQTDLSESLARQYGEASEDLRRSYELRQKARELELTEQFLNEFNAFKSQLEKRSSEELSTSLKANEQALLAKQANEVALLSIKQVEEFNKILAEKLDQERQGRLSKLEELDGSVKGLTEAIDQVDTLVIKSEVVSQLTLLTTLLKSKLRSGSNSSVQIDSELARLKTLCEILPGGPSKCCKTKNPQLLDIVVSQLESLASKQQILSNEQLYSRWTLLQKDLTTSSLLPPNAGILGHTAAKIFSLFLFDKSGAPVENDIDSVIARVGTNLTLSKLDKAVEEVVALKGWPRVLCDEWVQEARMKLEIETLIDALDCEVRSL</sequence>